<dbReference type="EC" id="2.7.13.3" evidence="3"/>
<evidence type="ECO:0000259" key="12">
    <source>
        <dbReference type="PROSITE" id="PS50885"/>
    </source>
</evidence>
<feature type="domain" description="Histidine kinase" evidence="11">
    <location>
        <begin position="445"/>
        <end position="661"/>
    </location>
</feature>
<dbReference type="GO" id="GO:0016020">
    <property type="term" value="C:membrane"/>
    <property type="evidence" value="ECO:0007669"/>
    <property type="project" value="UniProtKB-SubCell"/>
</dbReference>
<dbReference type="STRING" id="1475481.GCA_000953855_02137"/>
<evidence type="ECO:0000313" key="13">
    <source>
        <dbReference type="EMBL" id="GAN45423.1"/>
    </source>
</evidence>
<dbReference type="OrthoDB" id="6735159at2"/>
<dbReference type="InterPro" id="IPR003660">
    <property type="entry name" value="HAMP_dom"/>
</dbReference>
<keyword evidence="5" id="KW-0808">Transferase</keyword>
<keyword evidence="10" id="KW-0472">Membrane</keyword>
<keyword evidence="9" id="KW-0902">Two-component regulatory system</keyword>
<dbReference type="RefSeq" id="WP_062537365.1">
    <property type="nucleotide sequence ID" value="NZ_DF970233.1"/>
</dbReference>
<organism evidence="14">
    <name type="scientific">Mizugakiibacter sediminis</name>
    <dbReference type="NCBI Taxonomy" id="1475481"/>
    <lineage>
        <taxon>Bacteria</taxon>
        <taxon>Pseudomonadati</taxon>
        <taxon>Pseudomonadota</taxon>
        <taxon>Gammaproteobacteria</taxon>
        <taxon>Lysobacterales</taxon>
        <taxon>Rhodanobacteraceae</taxon>
        <taxon>Mizugakiibacter</taxon>
    </lineage>
</organism>
<dbReference type="PANTHER" id="PTHR45436:SF5">
    <property type="entry name" value="SENSOR HISTIDINE KINASE TRCS"/>
    <property type="match status" value="1"/>
</dbReference>
<dbReference type="SMART" id="SM00387">
    <property type="entry name" value="HATPase_c"/>
    <property type="match status" value="1"/>
</dbReference>
<dbReference type="Pfam" id="PF00512">
    <property type="entry name" value="HisKA"/>
    <property type="match status" value="1"/>
</dbReference>
<dbReference type="InterPro" id="IPR003594">
    <property type="entry name" value="HATPase_dom"/>
</dbReference>
<sequence>MTLRRKLLLVALSTLVLPAVGLLYVRQMEQMLRHAQEQALTASARALARALTVADAALPAPGAAWYVQPAVQPIVIDGYGDDWAPLTPWVQRPEQGLRVLLAEDSAWLYLYAEVQDATRTRREADDPAALQADHLVLTLRRGAAQQRYLIASTAPGAFRARPLDAPTADLPDPLDGEWQDDGSGYRIELRIARAQMPDHLALAAYDADAPRRFADDVEPRPLLAYSAPLARELAQLAPDGTRARLLSAEGWLLAEHGSLAVRDAVRGTPAWLSALVYRGLIAPALSGSQALSQDAPRVDAPEAWQALSGVPAASWRAGTEPGSVVLAVAVPLLDRGETRGALLLEQASRSVPLLANRALLGLLLASVAGLLIAGGLLFAFATWLSLRIGRLRDAADVAVRREGRYDGAFPQADAADELGDLARSFARLTDAVGAYTDYLRTLASKLSHELNTPLAIVKSSLDNLEHAALPAEAQPYLARARDGAARLGAIVRAMSESSRMERAIAGAEGEDFDLAQVVRGCAEAYRALAAPRRVECVLPESPLPLHGAPELIAQALDKLFDNALSFTPEDGWIRLGLRALPDGAAIEVANRGPLLPAAMHGRLFDSLVSLRDATSRAAAPHLGLGLYVVRLVAELHNGRAEARNLDDGSGVAFTLVLRGMARQRMV</sequence>
<keyword evidence="7 14" id="KW-0418">Kinase</keyword>
<dbReference type="PROSITE" id="PS50109">
    <property type="entry name" value="HIS_KIN"/>
    <property type="match status" value="1"/>
</dbReference>
<dbReference type="HOGENOM" id="CLU_382958_0_0_6"/>
<dbReference type="Gene3D" id="1.10.287.130">
    <property type="match status" value="1"/>
</dbReference>
<dbReference type="EMBL" id="DF970233">
    <property type="protein sequence ID" value="GAP66776.1"/>
    <property type="molecule type" value="Genomic_DNA"/>
</dbReference>
<dbReference type="PROSITE" id="PS50885">
    <property type="entry name" value="HAMP"/>
    <property type="match status" value="1"/>
</dbReference>
<keyword evidence="6 10" id="KW-0812">Transmembrane</keyword>
<dbReference type="PANTHER" id="PTHR45436">
    <property type="entry name" value="SENSOR HISTIDINE KINASE YKOH"/>
    <property type="match status" value="1"/>
</dbReference>
<evidence type="ECO:0000256" key="7">
    <source>
        <dbReference type="ARBA" id="ARBA00022777"/>
    </source>
</evidence>
<dbReference type="SUPFAM" id="SSF49344">
    <property type="entry name" value="CBD9-like"/>
    <property type="match status" value="1"/>
</dbReference>
<dbReference type="InterPro" id="IPR005467">
    <property type="entry name" value="His_kinase_dom"/>
</dbReference>
<protein>
    <recommendedName>
        <fullName evidence="3">histidine kinase</fullName>
        <ecNumber evidence="3">2.7.13.3</ecNumber>
    </recommendedName>
</protein>
<evidence type="ECO:0000313" key="15">
    <source>
        <dbReference type="Proteomes" id="UP000253740"/>
    </source>
</evidence>
<dbReference type="SUPFAM" id="SSF55874">
    <property type="entry name" value="ATPase domain of HSP90 chaperone/DNA topoisomerase II/histidine kinase"/>
    <property type="match status" value="1"/>
</dbReference>
<dbReference type="SMART" id="SM00388">
    <property type="entry name" value="HisKA"/>
    <property type="match status" value="1"/>
</dbReference>
<gene>
    <name evidence="13" type="ORF">MBSD_1971</name>
    <name evidence="14" type="ORF">MBSD_n2091</name>
</gene>
<name>A0A0K8QQ16_9GAMM</name>
<dbReference type="InterPro" id="IPR036097">
    <property type="entry name" value="HisK_dim/P_sf"/>
</dbReference>
<accession>A0A0K8QQ16</accession>
<evidence type="ECO:0000256" key="1">
    <source>
        <dbReference type="ARBA" id="ARBA00000085"/>
    </source>
</evidence>
<dbReference type="CDD" id="cd00082">
    <property type="entry name" value="HisKA"/>
    <property type="match status" value="1"/>
</dbReference>
<dbReference type="Proteomes" id="UP000253740">
    <property type="component" value="Unassembled WGS sequence"/>
</dbReference>
<feature type="transmembrane region" description="Helical" evidence="10">
    <location>
        <begin position="358"/>
        <end position="384"/>
    </location>
</feature>
<evidence type="ECO:0000313" key="14">
    <source>
        <dbReference type="EMBL" id="GAP66776.1"/>
    </source>
</evidence>
<reference evidence="13" key="1">
    <citation type="submission" date="2015-03" db="EMBL/GenBank/DDBJ databases">
        <title>Draft genome sequence of Mizugakiibacter sediminis skMP5.</title>
        <authorList>
            <person name="Watanabe T."/>
            <person name="Kojima H."/>
            <person name="Fukui M."/>
        </authorList>
    </citation>
    <scope>NUCLEOTIDE SEQUENCE</scope>
    <source>
        <strain evidence="13">SkMP5</strain>
    </source>
</reference>
<dbReference type="Pfam" id="PF02518">
    <property type="entry name" value="HATPase_c"/>
    <property type="match status" value="1"/>
</dbReference>
<dbReference type="GO" id="GO:0000155">
    <property type="term" value="F:phosphorelay sensor kinase activity"/>
    <property type="evidence" value="ECO:0007669"/>
    <property type="project" value="InterPro"/>
</dbReference>
<evidence type="ECO:0000256" key="4">
    <source>
        <dbReference type="ARBA" id="ARBA00022553"/>
    </source>
</evidence>
<dbReference type="EMBL" id="DF952380">
    <property type="protein sequence ID" value="GAN45423.1"/>
    <property type="molecule type" value="Genomic_DNA"/>
</dbReference>
<comment type="catalytic activity">
    <reaction evidence="1">
        <text>ATP + protein L-histidine = ADP + protein N-phospho-L-histidine.</text>
        <dbReference type="EC" id="2.7.13.3"/>
    </reaction>
</comment>
<keyword evidence="15" id="KW-1185">Reference proteome</keyword>
<feature type="domain" description="HAMP" evidence="12">
    <location>
        <begin position="382"/>
        <end position="437"/>
    </location>
</feature>
<evidence type="ECO:0000256" key="2">
    <source>
        <dbReference type="ARBA" id="ARBA00004370"/>
    </source>
</evidence>
<evidence type="ECO:0000256" key="6">
    <source>
        <dbReference type="ARBA" id="ARBA00022692"/>
    </source>
</evidence>
<proteinExistence type="predicted"/>
<evidence type="ECO:0000256" key="10">
    <source>
        <dbReference type="SAM" id="Phobius"/>
    </source>
</evidence>
<dbReference type="AlphaFoldDB" id="A0A0K8QQ16"/>
<evidence type="ECO:0000256" key="8">
    <source>
        <dbReference type="ARBA" id="ARBA00022989"/>
    </source>
</evidence>
<dbReference type="SUPFAM" id="SSF47384">
    <property type="entry name" value="Homodimeric domain of signal transducing histidine kinase"/>
    <property type="match status" value="1"/>
</dbReference>
<keyword evidence="4" id="KW-0597">Phosphoprotein</keyword>
<dbReference type="Gene3D" id="6.10.340.10">
    <property type="match status" value="1"/>
</dbReference>
<dbReference type="Gene3D" id="2.60.40.1190">
    <property type="match status" value="1"/>
</dbReference>
<evidence type="ECO:0000256" key="9">
    <source>
        <dbReference type="ARBA" id="ARBA00023012"/>
    </source>
</evidence>
<comment type="subcellular location">
    <subcellularLocation>
        <location evidence="2">Membrane</location>
    </subcellularLocation>
</comment>
<evidence type="ECO:0000256" key="3">
    <source>
        <dbReference type="ARBA" id="ARBA00012438"/>
    </source>
</evidence>
<evidence type="ECO:0000259" key="11">
    <source>
        <dbReference type="PROSITE" id="PS50109"/>
    </source>
</evidence>
<dbReference type="InterPro" id="IPR050428">
    <property type="entry name" value="TCS_sensor_his_kinase"/>
</dbReference>
<evidence type="ECO:0000256" key="5">
    <source>
        <dbReference type="ARBA" id="ARBA00022679"/>
    </source>
</evidence>
<dbReference type="Gene3D" id="3.30.565.10">
    <property type="entry name" value="Histidine kinase-like ATPase, C-terminal domain"/>
    <property type="match status" value="1"/>
</dbReference>
<dbReference type="InterPro" id="IPR036890">
    <property type="entry name" value="HATPase_C_sf"/>
</dbReference>
<reference evidence="14" key="2">
    <citation type="submission" date="2015-08" db="EMBL/GenBank/DDBJ databases">
        <title>Complete DNA Sequence of Pseudomonas syringae pv. actinidiae, the Causal Agent of Kiwifruit Canker Disease.</title>
        <authorList>
            <person name="Rikkerink E.H.A."/>
            <person name="Fineran P.C."/>
        </authorList>
    </citation>
    <scope>NUCLEOTIDE SEQUENCE</scope>
    <source>
        <strain evidence="14">SkMP5</strain>
    </source>
</reference>
<dbReference type="InterPro" id="IPR003661">
    <property type="entry name" value="HisK_dim/P_dom"/>
</dbReference>
<keyword evidence="8 10" id="KW-1133">Transmembrane helix</keyword>